<sequence length="213" mass="24486">MIATLKRFFSRRGTSSSICTDNATNFKGANSDLKRLQSMFSKPPEPLANYLTNEQVTWTFIPPRSPNFGGLWEAGVKSFKHHLKRTVDNSRLTIEQFLTIVIQIEEVREPNFIKIALAAEIVKRVNRPISNMYFGEFALKDSFRAYLPLQYFKSCSEEHVHQVSSKLASMSVGLFVTCLPYPSPRDWARDYLPLQYFKTANEELVYKVSSKLD</sequence>
<accession>A0A4Y2I6I5</accession>
<dbReference type="InterPro" id="IPR036397">
    <property type="entry name" value="RNaseH_sf"/>
</dbReference>
<dbReference type="PANTHER" id="PTHR47331">
    <property type="entry name" value="PHD-TYPE DOMAIN-CONTAINING PROTEIN"/>
    <property type="match status" value="1"/>
</dbReference>
<evidence type="ECO:0008006" key="3">
    <source>
        <dbReference type="Google" id="ProtNLM"/>
    </source>
</evidence>
<dbReference type="OrthoDB" id="8061911at2759"/>
<gene>
    <name evidence="1" type="ORF">AVEN_7280_1</name>
</gene>
<reference evidence="1 2" key="1">
    <citation type="journal article" date="2019" name="Sci. Rep.">
        <title>Orb-weaving spider Araneus ventricosus genome elucidates the spidroin gene catalogue.</title>
        <authorList>
            <person name="Kono N."/>
            <person name="Nakamura H."/>
            <person name="Ohtoshi R."/>
            <person name="Moran D.A.P."/>
            <person name="Shinohara A."/>
            <person name="Yoshida Y."/>
            <person name="Fujiwara M."/>
            <person name="Mori M."/>
            <person name="Tomita M."/>
            <person name="Arakawa K."/>
        </authorList>
    </citation>
    <scope>NUCLEOTIDE SEQUENCE [LARGE SCALE GENOMIC DNA]</scope>
</reference>
<evidence type="ECO:0000313" key="1">
    <source>
        <dbReference type="EMBL" id="GBM73298.1"/>
    </source>
</evidence>
<dbReference type="AlphaFoldDB" id="A0A4Y2I6I5"/>
<dbReference type="EMBL" id="BGPR01002429">
    <property type="protein sequence ID" value="GBM73298.1"/>
    <property type="molecule type" value="Genomic_DNA"/>
</dbReference>
<keyword evidence="2" id="KW-1185">Reference proteome</keyword>
<protein>
    <recommendedName>
        <fullName evidence="3">Integrase catalytic domain-containing protein</fullName>
    </recommendedName>
</protein>
<evidence type="ECO:0000313" key="2">
    <source>
        <dbReference type="Proteomes" id="UP000499080"/>
    </source>
</evidence>
<dbReference type="GO" id="GO:0003676">
    <property type="term" value="F:nucleic acid binding"/>
    <property type="evidence" value="ECO:0007669"/>
    <property type="project" value="InterPro"/>
</dbReference>
<dbReference type="Gene3D" id="3.30.420.10">
    <property type="entry name" value="Ribonuclease H-like superfamily/Ribonuclease H"/>
    <property type="match status" value="1"/>
</dbReference>
<proteinExistence type="predicted"/>
<dbReference type="InterPro" id="IPR012337">
    <property type="entry name" value="RNaseH-like_sf"/>
</dbReference>
<comment type="caution">
    <text evidence="1">The sequence shown here is derived from an EMBL/GenBank/DDBJ whole genome shotgun (WGS) entry which is preliminary data.</text>
</comment>
<organism evidence="1 2">
    <name type="scientific">Araneus ventricosus</name>
    <name type="common">Orbweaver spider</name>
    <name type="synonym">Epeira ventricosa</name>
    <dbReference type="NCBI Taxonomy" id="182803"/>
    <lineage>
        <taxon>Eukaryota</taxon>
        <taxon>Metazoa</taxon>
        <taxon>Ecdysozoa</taxon>
        <taxon>Arthropoda</taxon>
        <taxon>Chelicerata</taxon>
        <taxon>Arachnida</taxon>
        <taxon>Araneae</taxon>
        <taxon>Araneomorphae</taxon>
        <taxon>Entelegynae</taxon>
        <taxon>Araneoidea</taxon>
        <taxon>Araneidae</taxon>
        <taxon>Araneus</taxon>
    </lineage>
</organism>
<dbReference type="Proteomes" id="UP000499080">
    <property type="component" value="Unassembled WGS sequence"/>
</dbReference>
<dbReference type="SUPFAM" id="SSF53098">
    <property type="entry name" value="Ribonuclease H-like"/>
    <property type="match status" value="1"/>
</dbReference>
<name>A0A4Y2I6I5_ARAVE</name>